<feature type="compositionally biased region" description="Gly residues" evidence="11">
    <location>
        <begin position="606"/>
        <end position="616"/>
    </location>
</feature>
<dbReference type="eggNOG" id="COG0210">
    <property type="taxonomic scope" value="Bacteria"/>
</dbReference>
<evidence type="ECO:0000256" key="10">
    <source>
        <dbReference type="PROSITE-ProRule" id="PRU00560"/>
    </source>
</evidence>
<dbReference type="SUPFAM" id="SSF52540">
    <property type="entry name" value="P-loop containing nucleoside triphosphate hydrolases"/>
    <property type="match status" value="1"/>
</dbReference>
<evidence type="ECO:0000313" key="16">
    <source>
        <dbReference type="Proteomes" id="UP000000851"/>
    </source>
</evidence>
<keyword evidence="16" id="KW-1185">Reference proteome</keyword>
<dbReference type="GO" id="GO:0043138">
    <property type="term" value="F:3'-5' DNA helicase activity"/>
    <property type="evidence" value="ECO:0007669"/>
    <property type="project" value="UniProtKB-EC"/>
</dbReference>
<dbReference type="InterPro" id="IPR027417">
    <property type="entry name" value="P-loop_NTPase"/>
</dbReference>
<dbReference type="Gene3D" id="1.10.150.80">
    <property type="entry name" value="HRDC domain"/>
    <property type="match status" value="1"/>
</dbReference>
<dbReference type="CDD" id="cd17932">
    <property type="entry name" value="DEXQc_UvrD"/>
    <property type="match status" value="1"/>
</dbReference>
<evidence type="ECO:0000256" key="6">
    <source>
        <dbReference type="ARBA" id="ARBA00023235"/>
    </source>
</evidence>
<dbReference type="Gene3D" id="3.40.50.300">
    <property type="entry name" value="P-loop containing nucleotide triphosphate hydrolases"/>
    <property type="match status" value="3"/>
</dbReference>
<sequence length="787" mass="85103">MPLTHPGSGPVPAAALLDALDPEQRAVAEALHGPVCVLAGAGTGKTRAITYRIAYGVATGEYIPSQVLAVTFTQRAAGEMRGRLRQLGSGGVQARTFHAAALRQLQYFWPKAVGGPNPQLVDSKIPLVSEAVRRLRLHAERAELRDLAGEIEWAKSTQVVADDYAAAAAKAQRTPPRDAAEVAKVYAEYESAKRDRNAIDFEDVLLLTIGIMEERPDIAATVRNQYRYFTVDEYQDVNPLQQRLLDCWLGERGDVCVVGDASQTIYSFTGADPRYLLDFADRFDDPTVVKLVRDYRSTPQVVALANALLDRAEGRAAKARVQLIAQRADGPRPKFAEHPDAETEAREVAREIKKLVDAGVRLSEVAVLYRINAQSEEYEQAFSDAGVPYILRGVERFFERPEVREAIQVWLRGAAKARSDHASDALPGLGGGPAEDGEGGSLATEVRAIFASHGWTPLAPKGAGRLRDRWESLAALVSLAEEYGRTHPDAGLDRFSAELRERADAQHAPTVEGVTLSTFHAAKGLEWDAVFLVGMTEGMMPITYAETPEQVEEERRLLYVGVTRARERLFLSWALARSPGGRASRSPSRFLDGLRGGVGRDTREGAAGGVIRGGGSGRRRVPTSSGDSEERPRRTVEPITCRVCHRALIDAAERKIGRCEGCPSTLDPELYEALREWRSDQAKKQKLPVFAVFTDATLIAIGESRPATLAALIKIAGVGKAKGDRYGDEVLGLIASSESGTAQSSARTSAQTSAQSSGSAPKPRTAQTSETASEPDPAHKSGQAAAS</sequence>
<dbReference type="KEGG" id="cai:Caci_7799"/>
<evidence type="ECO:0000259" key="14">
    <source>
        <dbReference type="PROSITE" id="PS51217"/>
    </source>
</evidence>
<dbReference type="GO" id="GO:0033202">
    <property type="term" value="C:DNA helicase complex"/>
    <property type="evidence" value="ECO:0007669"/>
    <property type="project" value="TreeGrafter"/>
</dbReference>
<dbReference type="FunFam" id="3.40.50.300:FF:001181">
    <property type="entry name" value="DNA helicase"/>
    <property type="match status" value="1"/>
</dbReference>
<dbReference type="Pfam" id="PF00580">
    <property type="entry name" value="UvrD-helicase"/>
    <property type="match status" value="1"/>
</dbReference>
<dbReference type="PANTHER" id="PTHR11070">
    <property type="entry name" value="UVRD / RECB / PCRA DNA HELICASE FAMILY MEMBER"/>
    <property type="match status" value="1"/>
</dbReference>
<dbReference type="Proteomes" id="UP000000851">
    <property type="component" value="Chromosome"/>
</dbReference>
<dbReference type="PANTHER" id="PTHR11070:SF69">
    <property type="entry name" value="ATP-DEPENDENT DNA HELICASE UVRD2"/>
    <property type="match status" value="1"/>
</dbReference>
<evidence type="ECO:0000259" key="13">
    <source>
        <dbReference type="PROSITE" id="PS51198"/>
    </source>
</evidence>
<dbReference type="EC" id="5.6.2.4" evidence="8"/>
<dbReference type="SMART" id="SM00341">
    <property type="entry name" value="HRDC"/>
    <property type="match status" value="1"/>
</dbReference>
<dbReference type="RefSeq" id="WP_015796348.1">
    <property type="nucleotide sequence ID" value="NC_013131.1"/>
</dbReference>
<dbReference type="Pfam" id="PF00570">
    <property type="entry name" value="HRDC"/>
    <property type="match status" value="1"/>
</dbReference>
<feature type="binding site" evidence="10">
    <location>
        <begin position="39"/>
        <end position="46"/>
    </location>
    <ligand>
        <name>ATP</name>
        <dbReference type="ChEBI" id="CHEBI:30616"/>
    </ligand>
</feature>
<comment type="catalytic activity">
    <reaction evidence="7">
        <text>Couples ATP hydrolysis with the unwinding of duplex DNA by translocating in the 3'-5' direction.</text>
        <dbReference type="EC" id="5.6.2.4"/>
    </reaction>
</comment>
<dbReference type="InterPro" id="IPR010997">
    <property type="entry name" value="HRDC-like_sf"/>
</dbReference>
<feature type="region of interest" description="Disordered" evidence="11">
    <location>
        <begin position="421"/>
        <end position="440"/>
    </location>
</feature>
<feature type="compositionally biased region" description="Low complexity" evidence="11">
    <location>
        <begin position="739"/>
        <end position="760"/>
    </location>
</feature>
<evidence type="ECO:0000256" key="5">
    <source>
        <dbReference type="ARBA" id="ARBA00022840"/>
    </source>
</evidence>
<dbReference type="InterPro" id="IPR014017">
    <property type="entry name" value="DNA_helicase_UvrD-like_C"/>
</dbReference>
<keyword evidence="2 10" id="KW-0547">Nucleotide-binding</keyword>
<dbReference type="Pfam" id="PF13361">
    <property type="entry name" value="UvrD_C"/>
    <property type="match status" value="2"/>
</dbReference>
<keyword evidence="4 10" id="KW-0347">Helicase</keyword>
<dbReference type="SUPFAM" id="SSF47819">
    <property type="entry name" value="HRDC-like"/>
    <property type="match status" value="1"/>
</dbReference>
<dbReference type="Gene3D" id="1.10.10.160">
    <property type="match status" value="1"/>
</dbReference>
<evidence type="ECO:0000256" key="11">
    <source>
        <dbReference type="SAM" id="MobiDB-lite"/>
    </source>
</evidence>
<evidence type="ECO:0000256" key="4">
    <source>
        <dbReference type="ARBA" id="ARBA00022806"/>
    </source>
</evidence>
<evidence type="ECO:0000256" key="9">
    <source>
        <dbReference type="ARBA" id="ARBA00048988"/>
    </source>
</evidence>
<evidence type="ECO:0000256" key="3">
    <source>
        <dbReference type="ARBA" id="ARBA00022801"/>
    </source>
</evidence>
<dbReference type="HOGENOM" id="CLU_004585_5_6_11"/>
<keyword evidence="5 10" id="KW-0067">ATP-binding</keyword>
<keyword evidence="3 10" id="KW-0378">Hydrolase</keyword>
<feature type="domain" description="HRDC" evidence="12">
    <location>
        <begin position="664"/>
        <end position="744"/>
    </location>
</feature>
<dbReference type="InterPro" id="IPR013986">
    <property type="entry name" value="DExx_box_DNA_helicase_dom_sf"/>
</dbReference>
<dbReference type="InterPro" id="IPR014016">
    <property type="entry name" value="UvrD-like_ATP-bd"/>
</dbReference>
<proteinExistence type="inferred from homology"/>
<dbReference type="PROSITE" id="PS50967">
    <property type="entry name" value="HRDC"/>
    <property type="match status" value="1"/>
</dbReference>
<feature type="region of interest" description="Disordered" evidence="11">
    <location>
        <begin position="738"/>
        <end position="787"/>
    </location>
</feature>
<reference evidence="15 16" key="1">
    <citation type="journal article" date="2009" name="Stand. Genomic Sci.">
        <title>Complete genome sequence of Catenulispora acidiphila type strain (ID 139908).</title>
        <authorList>
            <person name="Copeland A."/>
            <person name="Lapidus A."/>
            <person name="Glavina Del Rio T."/>
            <person name="Nolan M."/>
            <person name="Lucas S."/>
            <person name="Chen F."/>
            <person name="Tice H."/>
            <person name="Cheng J.F."/>
            <person name="Bruce D."/>
            <person name="Goodwin L."/>
            <person name="Pitluck S."/>
            <person name="Mikhailova N."/>
            <person name="Pati A."/>
            <person name="Ivanova N."/>
            <person name="Mavromatis K."/>
            <person name="Chen A."/>
            <person name="Palaniappan K."/>
            <person name="Chain P."/>
            <person name="Land M."/>
            <person name="Hauser L."/>
            <person name="Chang Y.J."/>
            <person name="Jeffries C.D."/>
            <person name="Chertkov O."/>
            <person name="Brettin T."/>
            <person name="Detter J.C."/>
            <person name="Han C."/>
            <person name="Ali Z."/>
            <person name="Tindall B.J."/>
            <person name="Goker M."/>
            <person name="Bristow J."/>
            <person name="Eisen J.A."/>
            <person name="Markowitz V."/>
            <person name="Hugenholtz P."/>
            <person name="Kyrpides N.C."/>
            <person name="Klenk H.P."/>
        </authorList>
    </citation>
    <scope>NUCLEOTIDE SEQUENCE [LARGE SCALE GENOMIC DNA]</scope>
    <source>
        <strain evidence="16">DSM 44928 / JCM 14897 / NBRC 102108 / NRRL B-24433 / ID139908</strain>
    </source>
</reference>
<dbReference type="GO" id="GO:0016887">
    <property type="term" value="F:ATP hydrolysis activity"/>
    <property type="evidence" value="ECO:0007669"/>
    <property type="project" value="RHEA"/>
</dbReference>
<evidence type="ECO:0000256" key="8">
    <source>
        <dbReference type="ARBA" id="ARBA00034808"/>
    </source>
</evidence>
<dbReference type="GO" id="GO:0000725">
    <property type="term" value="P:recombinational repair"/>
    <property type="evidence" value="ECO:0007669"/>
    <property type="project" value="TreeGrafter"/>
</dbReference>
<dbReference type="InParanoid" id="C7QE35"/>
<comment type="catalytic activity">
    <reaction evidence="9">
        <text>ATP + H2O = ADP + phosphate + H(+)</text>
        <dbReference type="Rhea" id="RHEA:13065"/>
        <dbReference type="ChEBI" id="CHEBI:15377"/>
        <dbReference type="ChEBI" id="CHEBI:15378"/>
        <dbReference type="ChEBI" id="CHEBI:30616"/>
        <dbReference type="ChEBI" id="CHEBI:43474"/>
        <dbReference type="ChEBI" id="CHEBI:456216"/>
        <dbReference type="EC" id="5.6.2.4"/>
    </reaction>
</comment>
<dbReference type="InterPro" id="IPR002121">
    <property type="entry name" value="HRDC_dom"/>
</dbReference>
<protein>
    <recommendedName>
        <fullName evidence="8">DNA 3'-5' helicase</fullName>
        <ecNumber evidence="8">5.6.2.4</ecNumber>
    </recommendedName>
</protein>
<dbReference type="OrthoDB" id="4812256at2"/>
<evidence type="ECO:0000256" key="1">
    <source>
        <dbReference type="ARBA" id="ARBA00009922"/>
    </source>
</evidence>
<dbReference type="GO" id="GO:0005524">
    <property type="term" value="F:ATP binding"/>
    <property type="evidence" value="ECO:0007669"/>
    <property type="project" value="UniProtKB-UniRule"/>
</dbReference>
<dbReference type="STRING" id="479433.Caci_7799"/>
<evidence type="ECO:0000256" key="2">
    <source>
        <dbReference type="ARBA" id="ARBA00022741"/>
    </source>
</evidence>
<accession>C7QE35</accession>
<dbReference type="Gene3D" id="1.10.486.10">
    <property type="entry name" value="PCRA, domain 4"/>
    <property type="match status" value="2"/>
</dbReference>
<evidence type="ECO:0000256" key="7">
    <source>
        <dbReference type="ARBA" id="ARBA00034617"/>
    </source>
</evidence>
<feature type="domain" description="UvrD-like helicase C-terminal" evidence="14">
    <location>
        <begin position="299"/>
        <end position="567"/>
    </location>
</feature>
<dbReference type="GO" id="GO:0005829">
    <property type="term" value="C:cytosol"/>
    <property type="evidence" value="ECO:0007669"/>
    <property type="project" value="TreeGrafter"/>
</dbReference>
<dbReference type="PROSITE" id="PS51217">
    <property type="entry name" value="UVRD_HELICASE_CTER"/>
    <property type="match status" value="1"/>
</dbReference>
<evidence type="ECO:0000259" key="12">
    <source>
        <dbReference type="PROSITE" id="PS50967"/>
    </source>
</evidence>
<name>C7QE35_CATAD</name>
<gene>
    <name evidence="15" type="ordered locus">Caci_7799</name>
</gene>
<keyword evidence="6" id="KW-0413">Isomerase</keyword>
<dbReference type="EMBL" id="CP001700">
    <property type="protein sequence ID" value="ACU76623.1"/>
    <property type="molecule type" value="Genomic_DNA"/>
</dbReference>
<comment type="similarity">
    <text evidence="1">Belongs to the helicase family. UvrD subfamily.</text>
</comment>
<dbReference type="InterPro" id="IPR044876">
    <property type="entry name" value="HRDC_dom_sf"/>
</dbReference>
<feature type="domain" description="UvrD-like helicase ATP-binding" evidence="13">
    <location>
        <begin position="18"/>
        <end position="298"/>
    </location>
</feature>
<feature type="region of interest" description="Disordered" evidence="11">
    <location>
        <begin position="581"/>
        <end position="635"/>
    </location>
</feature>
<dbReference type="InterPro" id="IPR000212">
    <property type="entry name" value="DNA_helicase_UvrD/REP"/>
</dbReference>
<evidence type="ECO:0000313" key="15">
    <source>
        <dbReference type="EMBL" id="ACU76623.1"/>
    </source>
</evidence>
<dbReference type="GO" id="GO:0003677">
    <property type="term" value="F:DNA binding"/>
    <property type="evidence" value="ECO:0007669"/>
    <property type="project" value="InterPro"/>
</dbReference>
<dbReference type="AlphaFoldDB" id="C7QE35"/>
<dbReference type="CDD" id="cd18807">
    <property type="entry name" value="SF1_C_UvrD"/>
    <property type="match status" value="1"/>
</dbReference>
<organism evidence="15 16">
    <name type="scientific">Catenulispora acidiphila (strain DSM 44928 / JCM 14897 / NBRC 102108 / NRRL B-24433 / ID139908)</name>
    <dbReference type="NCBI Taxonomy" id="479433"/>
    <lineage>
        <taxon>Bacteria</taxon>
        <taxon>Bacillati</taxon>
        <taxon>Actinomycetota</taxon>
        <taxon>Actinomycetes</taxon>
        <taxon>Catenulisporales</taxon>
        <taxon>Catenulisporaceae</taxon>
        <taxon>Catenulispora</taxon>
    </lineage>
</organism>
<dbReference type="PROSITE" id="PS51198">
    <property type="entry name" value="UVRD_HELICASE_ATP_BIND"/>
    <property type="match status" value="1"/>
</dbReference>